<evidence type="ECO:0000313" key="1">
    <source>
        <dbReference type="EMBL" id="NES09834.1"/>
    </source>
</evidence>
<reference evidence="1 2" key="1">
    <citation type="submission" date="2020-02" db="EMBL/GenBank/DDBJ databases">
        <title>Broccoli isolated Pseudomonas sp.</title>
        <authorList>
            <person name="Fujikawa T."/>
            <person name="Sawada H."/>
        </authorList>
    </citation>
    <scope>NUCLEOTIDE SEQUENCE [LARGE SCALE GENOMIC DNA]</scope>
    <source>
        <strain evidence="1 2">JCM 32154</strain>
    </source>
</reference>
<name>A0A6I5RNW7_9PSED</name>
<dbReference type="AlphaFoldDB" id="A0A6I5RNW7"/>
<gene>
    <name evidence="1" type="ORF">G3O07_08945</name>
</gene>
<dbReference type="Proteomes" id="UP000471751">
    <property type="component" value="Unassembled WGS sequence"/>
</dbReference>
<sequence>MDNVQASVVGASVVSFLPGVSAQQRESVQLATLFAQRAALSAYKDGQVEDWYSYYKNQLKYFGWDATPADATYRPDPSRQRVVEQALEKISQVAGRPYAEASRRSIDALEKDGNALSLFESRSRNLDYAYFQLIPCSQALQVLSTWCCTMKRSISRSRAAVFCFSRTRLFHPRGRNWCASIRAGSSTHTETGSW</sequence>
<dbReference type="EMBL" id="JAAHBT010000077">
    <property type="protein sequence ID" value="NES09834.1"/>
    <property type="molecule type" value="Genomic_DNA"/>
</dbReference>
<organism evidence="1 2">
    <name type="scientific">Pseudomonas laurentiana</name>
    <dbReference type="NCBI Taxonomy" id="2364649"/>
    <lineage>
        <taxon>Bacteria</taxon>
        <taxon>Pseudomonadati</taxon>
        <taxon>Pseudomonadota</taxon>
        <taxon>Gammaproteobacteria</taxon>
        <taxon>Pseudomonadales</taxon>
        <taxon>Pseudomonadaceae</taxon>
        <taxon>Pseudomonas</taxon>
    </lineage>
</organism>
<evidence type="ECO:0000313" key="2">
    <source>
        <dbReference type="Proteomes" id="UP000471751"/>
    </source>
</evidence>
<protein>
    <submittedName>
        <fullName evidence="1">Uncharacterized protein</fullName>
    </submittedName>
</protein>
<comment type="caution">
    <text evidence="1">The sequence shown here is derived from an EMBL/GenBank/DDBJ whole genome shotgun (WGS) entry which is preliminary data.</text>
</comment>
<proteinExistence type="predicted"/>
<keyword evidence="2" id="KW-1185">Reference proteome</keyword>
<accession>A0A6I5RNW7</accession>